<evidence type="ECO:0000256" key="11">
    <source>
        <dbReference type="ARBA" id="ARBA00023004"/>
    </source>
</evidence>
<keyword evidence="11" id="KW-0408">Iron</keyword>
<comment type="catalytic activity">
    <reaction evidence="14">
        <text>S-sulfanyl-L-cysteinyl-[SoxY protein] + thiosulfate + 2 Fe(III)-[cytochrome c] = S-(2-sulfodisulfanyl)-L-cysteinyl-[SoxY protein] + 2 Fe(II)-[cytochrome c] + 2 H(+)</text>
        <dbReference type="Rhea" id="RHEA:51224"/>
        <dbReference type="Rhea" id="RHEA-COMP:10350"/>
        <dbReference type="Rhea" id="RHEA-COMP:14399"/>
        <dbReference type="Rhea" id="RHEA-COMP:14689"/>
        <dbReference type="Rhea" id="RHEA-COMP:14690"/>
        <dbReference type="ChEBI" id="CHEBI:15378"/>
        <dbReference type="ChEBI" id="CHEBI:29033"/>
        <dbReference type="ChEBI" id="CHEBI:29034"/>
        <dbReference type="ChEBI" id="CHEBI:33542"/>
        <dbReference type="ChEBI" id="CHEBI:61963"/>
        <dbReference type="ChEBI" id="CHEBI:140664"/>
        <dbReference type="EC" id="2.8.5.2"/>
    </reaction>
</comment>
<dbReference type="EMBL" id="DSAC01000097">
    <property type="protein sequence ID" value="HHO74522.1"/>
    <property type="molecule type" value="Genomic_DNA"/>
</dbReference>
<keyword evidence="8 15" id="KW-0732">Signal</keyword>
<evidence type="ECO:0000256" key="4">
    <source>
        <dbReference type="ARBA" id="ARBA00022448"/>
    </source>
</evidence>
<proteinExistence type="inferred from homology"/>
<evidence type="ECO:0000256" key="12">
    <source>
        <dbReference type="ARBA" id="ARBA00025746"/>
    </source>
</evidence>
<evidence type="ECO:0000256" key="9">
    <source>
        <dbReference type="ARBA" id="ARBA00022764"/>
    </source>
</evidence>
<feature type="domain" description="Cytochrome c" evidence="16">
    <location>
        <begin position="64"/>
        <end position="154"/>
    </location>
</feature>
<dbReference type="AlphaFoldDB" id="A0A7C5T0W3"/>
<evidence type="ECO:0000313" key="17">
    <source>
        <dbReference type="EMBL" id="HHO74522.1"/>
    </source>
</evidence>
<sequence length="277" mass="31519">MRKILLTSAVFGLACAGFLGYQTVKAQDQELSPEEEIRLVQEFNRMMAEGINPGELWAEMGKEAFKKYNLDKCDFGLGPGKIEGALAQLPRYFPDAKRVMDLETRIGWCLQKYAGMTPEQVKKFATQCWGKSQCMGEYDAIVMYVSMASNGQKINVNLKDPQVKRMYEIGKQIYYTRLGPWDFNCATCHAGQREARIRATKLWSIDRPGEAGQAVSIFPKYLVRWSQPMTMHYRYAECMRQMRWPTFEPHSDLAVALSAFLYGTANGTEIKVPGIGR</sequence>
<dbReference type="InterPro" id="IPR009056">
    <property type="entry name" value="Cyt_c-like_dom"/>
</dbReference>
<dbReference type="PROSITE" id="PS51257">
    <property type="entry name" value="PROKAR_LIPOPROTEIN"/>
    <property type="match status" value="1"/>
</dbReference>
<accession>A0A7C5T0W3</accession>
<organism evidence="17">
    <name type="scientific">Thermocrinis ruber</name>
    <dbReference type="NCBI Taxonomy" id="75906"/>
    <lineage>
        <taxon>Bacteria</taxon>
        <taxon>Pseudomonadati</taxon>
        <taxon>Aquificota</taxon>
        <taxon>Aquificia</taxon>
        <taxon>Aquificales</taxon>
        <taxon>Aquificaceae</taxon>
        <taxon>Thermocrinis</taxon>
    </lineage>
</organism>
<feature type="signal peptide" evidence="15">
    <location>
        <begin position="1"/>
        <end position="26"/>
    </location>
</feature>
<keyword evidence="5" id="KW-0349">Heme</keyword>
<keyword evidence="6" id="KW-0808">Transferase</keyword>
<comment type="similarity">
    <text evidence="12">Belongs to the SoxA family.</text>
</comment>
<comment type="catalytic activity">
    <reaction evidence="13">
        <text>L-cysteinyl-[SoxY protein] + thiosulfate + 2 Fe(III)-[cytochrome c] = S-sulfosulfanyl-L-cysteinyl-[SoxY protein] + 2 Fe(II)-[cytochrome c] + 2 H(+)</text>
        <dbReference type="Rhea" id="RHEA:56720"/>
        <dbReference type="Rhea" id="RHEA-COMP:10350"/>
        <dbReference type="Rhea" id="RHEA-COMP:14328"/>
        <dbReference type="Rhea" id="RHEA-COMP:14399"/>
        <dbReference type="Rhea" id="RHEA-COMP:14691"/>
        <dbReference type="ChEBI" id="CHEBI:15378"/>
        <dbReference type="ChEBI" id="CHEBI:29033"/>
        <dbReference type="ChEBI" id="CHEBI:29034"/>
        <dbReference type="ChEBI" id="CHEBI:29950"/>
        <dbReference type="ChEBI" id="CHEBI:33542"/>
        <dbReference type="ChEBI" id="CHEBI:139321"/>
        <dbReference type="EC" id="2.8.5.2"/>
    </reaction>
</comment>
<dbReference type="GO" id="GO:0046872">
    <property type="term" value="F:metal ion binding"/>
    <property type="evidence" value="ECO:0007669"/>
    <property type="project" value="UniProtKB-KW"/>
</dbReference>
<evidence type="ECO:0000256" key="10">
    <source>
        <dbReference type="ARBA" id="ARBA00022982"/>
    </source>
</evidence>
<evidence type="ECO:0000256" key="15">
    <source>
        <dbReference type="SAM" id="SignalP"/>
    </source>
</evidence>
<dbReference type="InterPro" id="IPR025710">
    <property type="entry name" value="SoxA"/>
</dbReference>
<name>A0A7C5T0W3_9AQUI</name>
<feature type="chain" id="PRO_5027639108" description="L-cysteine S-thiosulfotransferase subunit SoxA" evidence="15">
    <location>
        <begin position="27"/>
        <end position="277"/>
    </location>
</feature>
<keyword evidence="4" id="KW-0813">Transport</keyword>
<evidence type="ECO:0000256" key="13">
    <source>
        <dbReference type="ARBA" id="ARBA00048077"/>
    </source>
</evidence>
<dbReference type="GO" id="GO:0009055">
    <property type="term" value="F:electron transfer activity"/>
    <property type="evidence" value="ECO:0007669"/>
    <property type="project" value="InterPro"/>
</dbReference>
<protein>
    <recommendedName>
        <fullName evidence="3">L-cysteine S-thiosulfotransferase subunit SoxA</fullName>
        <ecNumber evidence="2">2.8.5.2</ecNumber>
    </recommendedName>
</protein>
<evidence type="ECO:0000256" key="3">
    <source>
        <dbReference type="ARBA" id="ARBA00019364"/>
    </source>
</evidence>
<evidence type="ECO:0000256" key="14">
    <source>
        <dbReference type="ARBA" id="ARBA00048423"/>
    </source>
</evidence>
<dbReference type="EC" id="2.8.5.2" evidence="2"/>
<dbReference type="Pfam" id="PF21342">
    <property type="entry name" value="SoxA-TsdA_cyt-c"/>
    <property type="match status" value="1"/>
</dbReference>
<keyword evidence="10" id="KW-0249">Electron transport</keyword>
<reference evidence="17" key="1">
    <citation type="journal article" date="2020" name="mSystems">
        <title>Genome- and Community-Level Interaction Insights into Carbon Utilization and Element Cycling Functions of Hydrothermarchaeota in Hydrothermal Sediment.</title>
        <authorList>
            <person name="Zhou Z."/>
            <person name="Liu Y."/>
            <person name="Xu W."/>
            <person name="Pan J."/>
            <person name="Luo Z.H."/>
            <person name="Li M."/>
        </authorList>
    </citation>
    <scope>NUCLEOTIDE SEQUENCE [LARGE SCALE GENOMIC DNA]</scope>
    <source>
        <strain evidence="17">SpSt-114</strain>
    </source>
</reference>
<keyword evidence="7" id="KW-0479">Metal-binding</keyword>
<dbReference type="Gene3D" id="1.10.760.10">
    <property type="entry name" value="Cytochrome c-like domain"/>
    <property type="match status" value="2"/>
</dbReference>
<dbReference type="GO" id="GO:0016669">
    <property type="term" value="F:oxidoreductase activity, acting on a sulfur group of donors, cytochrome as acceptor"/>
    <property type="evidence" value="ECO:0007669"/>
    <property type="project" value="InterPro"/>
</dbReference>
<comment type="caution">
    <text evidence="17">The sequence shown here is derived from an EMBL/GenBank/DDBJ whole genome shotgun (WGS) entry which is preliminary data.</text>
</comment>
<dbReference type="GO" id="GO:0019417">
    <property type="term" value="P:sulfur oxidation"/>
    <property type="evidence" value="ECO:0007669"/>
    <property type="project" value="InterPro"/>
</dbReference>
<evidence type="ECO:0000256" key="7">
    <source>
        <dbReference type="ARBA" id="ARBA00022723"/>
    </source>
</evidence>
<evidence type="ECO:0000256" key="6">
    <source>
        <dbReference type="ARBA" id="ARBA00022679"/>
    </source>
</evidence>
<evidence type="ECO:0000259" key="16">
    <source>
        <dbReference type="Pfam" id="PF21342"/>
    </source>
</evidence>
<keyword evidence="9" id="KW-0574">Periplasm</keyword>
<dbReference type="GO" id="GO:0016740">
    <property type="term" value="F:transferase activity"/>
    <property type="evidence" value="ECO:0007669"/>
    <property type="project" value="UniProtKB-KW"/>
</dbReference>
<dbReference type="SUPFAM" id="SSF46626">
    <property type="entry name" value="Cytochrome c"/>
    <property type="match status" value="2"/>
</dbReference>
<evidence type="ECO:0000256" key="2">
    <source>
        <dbReference type="ARBA" id="ARBA00012408"/>
    </source>
</evidence>
<dbReference type="InterPro" id="IPR036909">
    <property type="entry name" value="Cyt_c-like_dom_sf"/>
</dbReference>
<evidence type="ECO:0000256" key="5">
    <source>
        <dbReference type="ARBA" id="ARBA00022617"/>
    </source>
</evidence>
<dbReference type="GO" id="GO:0070069">
    <property type="term" value="C:cytochrome complex"/>
    <property type="evidence" value="ECO:0007669"/>
    <property type="project" value="InterPro"/>
</dbReference>
<gene>
    <name evidence="17" type="primary">soxA</name>
    <name evidence="17" type="ORF">ENN04_07830</name>
</gene>
<evidence type="ECO:0000256" key="8">
    <source>
        <dbReference type="ARBA" id="ARBA00022729"/>
    </source>
</evidence>
<dbReference type="GO" id="GO:0020037">
    <property type="term" value="F:heme binding"/>
    <property type="evidence" value="ECO:0007669"/>
    <property type="project" value="InterPro"/>
</dbReference>
<evidence type="ECO:0000256" key="1">
    <source>
        <dbReference type="ARBA" id="ARBA00004418"/>
    </source>
</evidence>
<comment type="subcellular location">
    <subcellularLocation>
        <location evidence="1">Periplasm</location>
    </subcellularLocation>
</comment>
<dbReference type="NCBIfam" id="TIGR04484">
    <property type="entry name" value="thiosulf_SoxA"/>
    <property type="match status" value="1"/>
</dbReference>
<dbReference type="GO" id="GO:0042597">
    <property type="term" value="C:periplasmic space"/>
    <property type="evidence" value="ECO:0007669"/>
    <property type="project" value="UniProtKB-SubCell"/>
</dbReference>